<dbReference type="GO" id="GO:0050897">
    <property type="term" value="F:cobalt ion binding"/>
    <property type="evidence" value="ECO:0007669"/>
    <property type="project" value="TreeGrafter"/>
</dbReference>
<feature type="compositionally biased region" description="Polar residues" evidence="8">
    <location>
        <begin position="64"/>
        <end position="76"/>
    </location>
</feature>
<feature type="compositionally biased region" description="Low complexity" evidence="8">
    <location>
        <begin position="237"/>
        <end position="252"/>
    </location>
</feature>
<dbReference type="InterPro" id="IPR045861">
    <property type="entry name" value="CorA_cytoplasmic_dom"/>
</dbReference>
<keyword evidence="3" id="KW-0813">Transport</keyword>
<feature type="compositionally biased region" description="Gly residues" evidence="8">
    <location>
        <begin position="207"/>
        <end position="216"/>
    </location>
</feature>
<dbReference type="STRING" id="1890683.A0A427XZC2"/>
<comment type="similarity">
    <text evidence="2">Belongs to the CorA metal ion transporter (MIT) (TC 1.A.35) family.</text>
</comment>
<proteinExistence type="inferred from homology"/>
<keyword evidence="7 9" id="KW-0472">Membrane</keyword>
<dbReference type="Gene3D" id="3.30.460.20">
    <property type="entry name" value="CorA soluble domain-like"/>
    <property type="match status" value="2"/>
</dbReference>
<dbReference type="GO" id="GO:0015095">
    <property type="term" value="F:magnesium ion transmembrane transporter activity"/>
    <property type="evidence" value="ECO:0007669"/>
    <property type="project" value="TreeGrafter"/>
</dbReference>
<evidence type="ECO:0008006" key="12">
    <source>
        <dbReference type="Google" id="ProtNLM"/>
    </source>
</evidence>
<evidence type="ECO:0000256" key="7">
    <source>
        <dbReference type="ARBA" id="ARBA00023136"/>
    </source>
</evidence>
<feature type="compositionally biased region" description="Gly residues" evidence="8">
    <location>
        <begin position="498"/>
        <end position="508"/>
    </location>
</feature>
<dbReference type="GO" id="GO:0015087">
    <property type="term" value="F:cobalt ion transmembrane transporter activity"/>
    <property type="evidence" value="ECO:0007669"/>
    <property type="project" value="TreeGrafter"/>
</dbReference>
<evidence type="ECO:0000256" key="5">
    <source>
        <dbReference type="ARBA" id="ARBA00022692"/>
    </source>
</evidence>
<dbReference type="InterPro" id="IPR045863">
    <property type="entry name" value="CorA_TM1_TM2"/>
</dbReference>
<feature type="region of interest" description="Disordered" evidence="8">
    <location>
        <begin position="798"/>
        <end position="838"/>
    </location>
</feature>
<evidence type="ECO:0000256" key="9">
    <source>
        <dbReference type="SAM" id="Phobius"/>
    </source>
</evidence>
<reference evidence="10 11" key="1">
    <citation type="submission" date="2018-11" db="EMBL/GenBank/DDBJ databases">
        <title>Genome sequence of Saitozyma podzolica DSM 27192.</title>
        <authorList>
            <person name="Aliyu H."/>
            <person name="Gorte O."/>
            <person name="Ochsenreither K."/>
        </authorList>
    </citation>
    <scope>NUCLEOTIDE SEQUENCE [LARGE SCALE GENOMIC DNA]</scope>
    <source>
        <strain evidence="10 11">DSM 27192</strain>
    </source>
</reference>
<evidence type="ECO:0000256" key="6">
    <source>
        <dbReference type="ARBA" id="ARBA00022989"/>
    </source>
</evidence>
<organism evidence="10 11">
    <name type="scientific">Saitozyma podzolica</name>
    <dbReference type="NCBI Taxonomy" id="1890683"/>
    <lineage>
        <taxon>Eukaryota</taxon>
        <taxon>Fungi</taxon>
        <taxon>Dikarya</taxon>
        <taxon>Basidiomycota</taxon>
        <taxon>Agaricomycotina</taxon>
        <taxon>Tremellomycetes</taxon>
        <taxon>Tremellales</taxon>
        <taxon>Trimorphomycetaceae</taxon>
        <taxon>Saitozyma</taxon>
    </lineage>
</organism>
<dbReference type="OrthoDB" id="165352at2759"/>
<feature type="region of interest" description="Disordered" evidence="8">
    <location>
        <begin position="475"/>
        <end position="545"/>
    </location>
</feature>
<accession>A0A427XZC2</accession>
<dbReference type="Proteomes" id="UP000279259">
    <property type="component" value="Unassembled WGS sequence"/>
</dbReference>
<evidence type="ECO:0000313" key="10">
    <source>
        <dbReference type="EMBL" id="RSH84065.1"/>
    </source>
</evidence>
<protein>
    <recommendedName>
        <fullName evidence="12">CorA metal ion transporter</fullName>
    </recommendedName>
</protein>
<sequence length="1070" mass="113474">MSSPSHTQGDHSPAEAQRPSLYSSHSSSFHARALAVSAAHRFTTPSHPSDRASNVPSTPLLPATSASPPNYESSGHTPAPMPMPMGSSIPPHTIAAAGAMGHSGTAAAAPTDTSGPDRAFGSSLSPPRIVPRALSPSYRRSSMDPSSPSPGAGLSPGPGAALSPSGTFSPRSPLPSRIRAFGSSAVPGSPTTPDLEAGRGPANCENGGNGGNGGNGNVHFDPSLPPGSTSPVFGSDSVSGASRRPSGAGAAGMNDPADKERERYHWVSPSAGGGTGDEPGVNVRSKRDEEAYSHLTAASQVTVVDFSANPDQDTSNIRCDFQGERLKEFLEGGYRPTDDEGKALGVRWIHVEGLNWEVIKTLTLHFGVNAVLSQVPEPQPPIYTDRAHSPSPLNVILETMGASHPRLVRASSVTPADHPSLHPLAVEDALRSSNSPRSKLDFYRSHLYLQILAQHMHPQDEVAISAAADAMSPGRAEDVLSGTTESPRTVVGDLPGRRGSGSGFGSESGTGMHWDHTGPGGIGIGLGGNRRRSSRANSRGGKAGGALARMRDVFGGSRKMMRLPEGVEGVFEPSMGGTRLQGGQSPSQKAAHRLTVDHLSAKYMVPVRRGIISVFLTRDGTLISLTKQPMPEVMNPIYERLEDEQSLLRRSGDVSMLAEALLDVTADLAIEIMQTFEAEILKLEASVLVDPQLETVRHLHVLSSQLIRLRRTLTPLLHVCYIIRDQDAQRSVAASAMAGGPRVGEKHGMSREGSWGGLAGDGNGIGNGDKYGYGHGDEKGTGTFGASHLGGGGLNVPSINLGPGVPGGGAQTPIPGDTSSLDSTSTVQPQPQPQPRLPPQAQAALAQLAALNGTSTPASLALSALGPAPGGQTAVGFFTPMTKVYIGDVIDHLEIIVSSLDQFVATCDHLTDYVFNVLSFQTNASMERLSIVTVVFLPLTFIASYFGMNFTTFDAIQGSVSYFWKVAIPCTVAFFIIFSFSYLRMAAQTIARRLARWRRTKEMEKGAAGRWGKIKRQAGQGDWDELELEQELESDADADADADAERDWERDWDWDWDRDPNRERQREPEL</sequence>
<dbReference type="InterPro" id="IPR002523">
    <property type="entry name" value="MgTranspt_CorA/ZnTranspt_ZntB"/>
</dbReference>
<keyword evidence="6 9" id="KW-1133">Transmembrane helix</keyword>
<dbReference type="SUPFAM" id="SSF143865">
    <property type="entry name" value="CorA soluble domain-like"/>
    <property type="match status" value="1"/>
</dbReference>
<comment type="subcellular location">
    <subcellularLocation>
        <location evidence="1">Cell membrane</location>
        <topology evidence="1">Multi-pass membrane protein</topology>
    </subcellularLocation>
</comment>
<evidence type="ECO:0000256" key="1">
    <source>
        <dbReference type="ARBA" id="ARBA00004651"/>
    </source>
</evidence>
<feature type="compositionally biased region" description="Polar residues" evidence="8">
    <location>
        <begin position="43"/>
        <end position="57"/>
    </location>
</feature>
<dbReference type="AlphaFoldDB" id="A0A427XZC2"/>
<evidence type="ECO:0000256" key="8">
    <source>
        <dbReference type="SAM" id="MobiDB-lite"/>
    </source>
</evidence>
<keyword evidence="4" id="KW-1003">Cell membrane</keyword>
<dbReference type="EMBL" id="RSCD01000022">
    <property type="protein sequence ID" value="RSH84065.1"/>
    <property type="molecule type" value="Genomic_DNA"/>
</dbReference>
<keyword evidence="11" id="KW-1185">Reference proteome</keyword>
<feature type="region of interest" description="Disordered" evidence="8">
    <location>
        <begin position="1"/>
        <end position="289"/>
    </location>
</feature>
<feature type="region of interest" description="Disordered" evidence="8">
    <location>
        <begin position="738"/>
        <end position="761"/>
    </location>
</feature>
<gene>
    <name evidence="10" type="ORF">EHS25_005310</name>
</gene>
<dbReference type="PANTHER" id="PTHR46494:SF1">
    <property type="entry name" value="CORA FAMILY METAL ION TRANSPORTER (EUROFUNG)"/>
    <property type="match status" value="1"/>
</dbReference>
<dbReference type="PANTHER" id="PTHR46494">
    <property type="entry name" value="CORA FAMILY METAL ION TRANSPORTER (EUROFUNG)"/>
    <property type="match status" value="1"/>
</dbReference>
<dbReference type="SUPFAM" id="SSF144083">
    <property type="entry name" value="Magnesium transport protein CorA, transmembrane region"/>
    <property type="match status" value="1"/>
</dbReference>
<feature type="compositionally biased region" description="Gly residues" evidence="8">
    <location>
        <begin position="518"/>
        <end position="528"/>
    </location>
</feature>
<feature type="compositionally biased region" description="Basic and acidic residues" evidence="8">
    <location>
        <begin position="256"/>
        <end position="265"/>
    </location>
</feature>
<evidence type="ECO:0000256" key="2">
    <source>
        <dbReference type="ARBA" id="ARBA00009765"/>
    </source>
</evidence>
<evidence type="ECO:0000256" key="3">
    <source>
        <dbReference type="ARBA" id="ARBA00022448"/>
    </source>
</evidence>
<dbReference type="GO" id="GO:0000287">
    <property type="term" value="F:magnesium ion binding"/>
    <property type="evidence" value="ECO:0007669"/>
    <property type="project" value="TreeGrafter"/>
</dbReference>
<keyword evidence="5 9" id="KW-0812">Transmembrane</keyword>
<feature type="transmembrane region" description="Helical" evidence="9">
    <location>
        <begin position="962"/>
        <end position="983"/>
    </location>
</feature>
<dbReference type="Pfam" id="PF01544">
    <property type="entry name" value="CorA"/>
    <property type="match status" value="2"/>
</dbReference>
<feature type="compositionally biased region" description="Polar residues" evidence="8">
    <location>
        <begin position="817"/>
        <end position="827"/>
    </location>
</feature>
<dbReference type="GO" id="GO:0005886">
    <property type="term" value="C:plasma membrane"/>
    <property type="evidence" value="ECO:0007669"/>
    <property type="project" value="UniProtKB-SubCell"/>
</dbReference>
<evidence type="ECO:0000256" key="4">
    <source>
        <dbReference type="ARBA" id="ARBA00022475"/>
    </source>
</evidence>
<comment type="caution">
    <text evidence="10">The sequence shown here is derived from an EMBL/GenBank/DDBJ whole genome shotgun (WGS) entry which is preliminary data.</text>
</comment>
<dbReference type="Gene3D" id="1.20.58.340">
    <property type="entry name" value="Magnesium transport protein CorA, transmembrane region"/>
    <property type="match status" value="2"/>
</dbReference>
<feature type="compositionally biased region" description="Low complexity" evidence="8">
    <location>
        <begin position="135"/>
        <end position="166"/>
    </location>
</feature>
<evidence type="ECO:0000313" key="11">
    <source>
        <dbReference type="Proteomes" id="UP000279259"/>
    </source>
</evidence>
<name>A0A427XZC2_9TREE</name>
<feature type="transmembrane region" description="Helical" evidence="9">
    <location>
        <begin position="929"/>
        <end position="950"/>
    </location>
</feature>